<dbReference type="Pfam" id="PF26076">
    <property type="entry name" value="WHD_DDX60"/>
    <property type="match status" value="1"/>
</dbReference>
<dbReference type="PROSITE" id="PS51186">
    <property type="entry name" value="GNAT"/>
    <property type="match status" value="1"/>
</dbReference>
<feature type="region of interest" description="Disordered" evidence="5">
    <location>
        <begin position="865"/>
        <end position="913"/>
    </location>
</feature>
<dbReference type="GO" id="GO:0016787">
    <property type="term" value="F:hydrolase activity"/>
    <property type="evidence" value="ECO:0007669"/>
    <property type="project" value="UniProtKB-KW"/>
</dbReference>
<dbReference type="InterPro" id="IPR055124">
    <property type="entry name" value="PIN-like_DDX60"/>
</dbReference>
<organism evidence="9 10">
    <name type="scientific">Cryoendolithus antarcticus</name>
    <dbReference type="NCBI Taxonomy" id="1507870"/>
    <lineage>
        <taxon>Eukaryota</taxon>
        <taxon>Fungi</taxon>
        <taxon>Dikarya</taxon>
        <taxon>Ascomycota</taxon>
        <taxon>Pezizomycotina</taxon>
        <taxon>Dothideomycetes</taxon>
        <taxon>Dothideomycetidae</taxon>
        <taxon>Cladosporiales</taxon>
        <taxon>Cladosporiaceae</taxon>
        <taxon>Cryoendolithus</taxon>
    </lineage>
</organism>
<dbReference type="GO" id="GO:0005737">
    <property type="term" value="C:cytoplasm"/>
    <property type="evidence" value="ECO:0007669"/>
    <property type="project" value="TreeGrafter"/>
</dbReference>
<dbReference type="SMART" id="SM00487">
    <property type="entry name" value="DEXDc"/>
    <property type="match status" value="1"/>
</dbReference>
<evidence type="ECO:0000259" key="8">
    <source>
        <dbReference type="PROSITE" id="PS51194"/>
    </source>
</evidence>
<feature type="region of interest" description="Disordered" evidence="5">
    <location>
        <begin position="1526"/>
        <end position="1564"/>
    </location>
</feature>
<dbReference type="InterPro" id="IPR016181">
    <property type="entry name" value="Acyl_CoA_acyltransferase"/>
</dbReference>
<evidence type="ECO:0008006" key="11">
    <source>
        <dbReference type="Google" id="ProtNLM"/>
    </source>
</evidence>
<dbReference type="Pfam" id="PF00270">
    <property type="entry name" value="DEAD"/>
    <property type="match status" value="1"/>
</dbReference>
<evidence type="ECO:0000256" key="3">
    <source>
        <dbReference type="ARBA" id="ARBA00022806"/>
    </source>
</evidence>
<dbReference type="EMBL" id="NAJO01000025">
    <property type="protein sequence ID" value="OQO03166.1"/>
    <property type="molecule type" value="Genomic_DNA"/>
</dbReference>
<dbReference type="SUPFAM" id="SSF55729">
    <property type="entry name" value="Acyl-CoA N-acyltransferases (Nat)"/>
    <property type="match status" value="1"/>
</dbReference>
<comment type="caution">
    <text evidence="9">The sequence shown here is derived from an EMBL/GenBank/DDBJ whole genome shotgun (WGS) entry which is preliminary data.</text>
</comment>
<evidence type="ECO:0000313" key="10">
    <source>
        <dbReference type="Proteomes" id="UP000192596"/>
    </source>
</evidence>
<dbReference type="InterPro" id="IPR059032">
    <property type="entry name" value="WHD_DDX60"/>
</dbReference>
<dbReference type="InterPro" id="IPR052431">
    <property type="entry name" value="SKI2_subfamily_helicases"/>
</dbReference>
<evidence type="ECO:0000256" key="4">
    <source>
        <dbReference type="ARBA" id="ARBA00022840"/>
    </source>
</evidence>
<dbReference type="Pfam" id="PF23002">
    <property type="entry name" value="PIN-like_DDX60"/>
    <property type="match status" value="1"/>
</dbReference>
<feature type="region of interest" description="Disordered" evidence="5">
    <location>
        <begin position="2048"/>
        <end position="2124"/>
    </location>
</feature>
<dbReference type="Gene3D" id="3.40.50.300">
    <property type="entry name" value="P-loop containing nucleotide triphosphate hydrolases"/>
    <property type="match status" value="2"/>
</dbReference>
<keyword evidence="4" id="KW-0067">ATP-binding</keyword>
<evidence type="ECO:0000256" key="1">
    <source>
        <dbReference type="ARBA" id="ARBA00022741"/>
    </source>
</evidence>
<dbReference type="Proteomes" id="UP000192596">
    <property type="component" value="Unassembled WGS sequence"/>
</dbReference>
<dbReference type="SUPFAM" id="SSF52540">
    <property type="entry name" value="P-loop containing nucleoside triphosphate hydrolases"/>
    <property type="match status" value="1"/>
</dbReference>
<dbReference type="CDD" id="cd18795">
    <property type="entry name" value="SF2_C_Ski2"/>
    <property type="match status" value="1"/>
</dbReference>
<dbReference type="InterPro" id="IPR000182">
    <property type="entry name" value="GNAT_dom"/>
</dbReference>
<dbReference type="PROSITE" id="PS51192">
    <property type="entry name" value="HELICASE_ATP_BIND_1"/>
    <property type="match status" value="1"/>
</dbReference>
<evidence type="ECO:0000259" key="6">
    <source>
        <dbReference type="PROSITE" id="PS51186"/>
    </source>
</evidence>
<feature type="compositionally biased region" description="Basic and acidic residues" evidence="5">
    <location>
        <begin position="299"/>
        <end position="308"/>
    </location>
</feature>
<dbReference type="PANTHER" id="PTHR44533:SF4">
    <property type="entry name" value="DEAD_H RNA HELICASE, PUTATIVE-RELATED"/>
    <property type="match status" value="1"/>
</dbReference>
<dbReference type="GO" id="GO:0004386">
    <property type="term" value="F:helicase activity"/>
    <property type="evidence" value="ECO:0007669"/>
    <property type="project" value="UniProtKB-KW"/>
</dbReference>
<dbReference type="Gene3D" id="3.40.630.30">
    <property type="match status" value="1"/>
</dbReference>
<dbReference type="InterPro" id="IPR027417">
    <property type="entry name" value="P-loop_NTPase"/>
</dbReference>
<accession>A0A1V8SVJ6</accession>
<dbReference type="InterPro" id="IPR011545">
    <property type="entry name" value="DEAD/DEAH_box_helicase_dom"/>
</dbReference>
<feature type="region of interest" description="Disordered" evidence="5">
    <location>
        <begin position="723"/>
        <end position="744"/>
    </location>
</feature>
<dbReference type="SMART" id="SM00490">
    <property type="entry name" value="HELICc"/>
    <property type="match status" value="1"/>
</dbReference>
<feature type="domain" description="Helicase ATP-binding" evidence="7">
    <location>
        <begin position="1111"/>
        <end position="1273"/>
    </location>
</feature>
<feature type="region of interest" description="Disordered" evidence="5">
    <location>
        <begin position="292"/>
        <end position="344"/>
    </location>
</feature>
<keyword evidence="10" id="KW-1185">Reference proteome</keyword>
<feature type="compositionally biased region" description="Basic and acidic residues" evidence="5">
    <location>
        <begin position="2107"/>
        <end position="2124"/>
    </location>
</feature>
<feature type="domain" description="Helicase C-terminal" evidence="8">
    <location>
        <begin position="1549"/>
        <end position="1722"/>
    </location>
</feature>
<dbReference type="CDD" id="cd04301">
    <property type="entry name" value="NAT_SF"/>
    <property type="match status" value="1"/>
</dbReference>
<dbReference type="STRING" id="1507870.A0A1V8SVJ6"/>
<dbReference type="GO" id="GO:0005524">
    <property type="term" value="F:ATP binding"/>
    <property type="evidence" value="ECO:0007669"/>
    <property type="project" value="UniProtKB-KW"/>
</dbReference>
<dbReference type="InterPro" id="IPR001650">
    <property type="entry name" value="Helicase_C-like"/>
</dbReference>
<dbReference type="Pfam" id="PF13673">
    <property type="entry name" value="Acetyltransf_10"/>
    <property type="match status" value="1"/>
</dbReference>
<protein>
    <recommendedName>
        <fullName evidence="11">N-acetyltransferase domain-containing protein</fullName>
    </recommendedName>
</protein>
<dbReference type="InterPro" id="IPR014001">
    <property type="entry name" value="Helicase_ATP-bd"/>
</dbReference>
<dbReference type="GO" id="GO:0003676">
    <property type="term" value="F:nucleic acid binding"/>
    <property type="evidence" value="ECO:0007669"/>
    <property type="project" value="InterPro"/>
</dbReference>
<dbReference type="GO" id="GO:0016747">
    <property type="term" value="F:acyltransferase activity, transferring groups other than amino-acyl groups"/>
    <property type="evidence" value="ECO:0007669"/>
    <property type="project" value="InterPro"/>
</dbReference>
<feature type="compositionally biased region" description="Low complexity" evidence="5">
    <location>
        <begin position="900"/>
        <end position="913"/>
    </location>
</feature>
<evidence type="ECO:0000256" key="5">
    <source>
        <dbReference type="SAM" id="MobiDB-lite"/>
    </source>
</evidence>
<dbReference type="OrthoDB" id="2320933at2759"/>
<name>A0A1V8SVJ6_9PEZI</name>
<feature type="compositionally biased region" description="Acidic residues" evidence="5">
    <location>
        <begin position="314"/>
        <end position="343"/>
    </location>
</feature>
<keyword evidence="2" id="KW-0378">Hydrolase</keyword>
<dbReference type="PANTHER" id="PTHR44533">
    <property type="entry name" value="DEAD/H RNA HELICASE, PUTATIVE-RELATED"/>
    <property type="match status" value="1"/>
</dbReference>
<feature type="compositionally biased region" description="Low complexity" evidence="5">
    <location>
        <begin position="879"/>
        <end position="892"/>
    </location>
</feature>
<gene>
    <name evidence="9" type="ORF">B0A48_11421</name>
</gene>
<dbReference type="PROSITE" id="PS51194">
    <property type="entry name" value="HELICASE_CTER"/>
    <property type="match status" value="1"/>
</dbReference>
<evidence type="ECO:0000259" key="7">
    <source>
        <dbReference type="PROSITE" id="PS51192"/>
    </source>
</evidence>
<feature type="domain" description="N-acetyltransferase" evidence="6">
    <location>
        <begin position="69"/>
        <end position="211"/>
    </location>
</feature>
<evidence type="ECO:0000313" key="9">
    <source>
        <dbReference type="EMBL" id="OQO03166.1"/>
    </source>
</evidence>
<proteinExistence type="predicted"/>
<sequence length="2163" mass="241254">MPFTVLPAEDADMHRIFEVASSAFQRNEPFWDASYPKHWTPKGRKIGGDRFLAYKQADPLTNYFKAVDSETGSIAGFAKWNVYQDRYADRQTAKGDYWPSEEEKQYAQHLIDEFNKDRVAHVEAAKGNVVNLDILAIDPAFQRQGVGHELLAWGLEKADGLDFEVIVESSVFGKGLYEKNGFVFQKQVELPLPPHWADRSKSAYAWLIRPRKSAMHAKTNGSTNGHSYEVPDLESQRIASRGSITHSTGSTQTHFIKITSDITTSVFVVMSTPHPSNNDAVTNEDEVLDSWDAESGEDTDPKSNDDKSGSSQSDDAESDADGEESDDSSEVDSDVDLENEDDEAKEKRVALTYKKLLSRRVDLIGDYAGSELFLLDGDSMLLRCFEDKNLDFATGLQQLHAVYTVEYFLHAMVQRKANFHIAFFDSNRGLCLPPSADKANAPKYFLARAAIIRHLQINLRKAHPTVKVHVFPTYKSDEFADYLHSTSPYFLMAHDGASAINRKGKIMTSDKGSMQKGNRIALREMIMSFISRGYNVALVNGLEWRDTKVMNMVLETRDRYALRQGALVKPQHPNKSTVANLEDDLATLHEKSPNLTERETLVVIAVADQIREGISPETARFSCDLLLHTALLKYLPLASRRLEASRGTEGAQDFLVAVAGLLEAILQSGAWSDTFDDPKGCDISDAVDGRLFLQLTSGVSAPSKEVLDHFKTLCEAVRHLTNTGLPSDAQPTPAEKQSARGAAEIGPTSDLRVLPFSNPVFDKHMESVKLEISEIAGEEQSQASHKIFREVTHWHNYKRPLVKKVAPTPQEEKKAAKDAFWAAKREQKFMAEMATYAASLTNSIGRSLDPETIIAGTAKSFAAPAENGVDKTKSHAKKSAASSPADSDASDSAAKRKPAPQKGGKNAKQNAGKQAMLQNIAAERAKKDEAAGNKVAGAWALVCKNIEVESDPRARFRKAKDYLATVRKEWKEVVEAEVRLYMLHCLVQFWLEACRQKEQERRIELVALIWDVARAVMKSDGLTKTTVSCVDMTSKALNLPPMPPAPVMDGLPDRKLAFKFALPTKVESTAIEESATDFQLLHCGPYLERSFDSAPDSRVEFNPDGWQRRVLDGIDANKSLFVVAPTSAGKTFISFYAMRKILEADDDGVLIYIAPTKALVNQIAAEIQARFSKNFKYGGRSVWAIHTRDYRINNVLGAQVIVTVPHVAQILLMAPGNANGWSTRVKRIIFDEVHSIGQAEDGVVWEQLLLLANCPIIALSATVGNPEEFSGWLESTQNAIGNELTTVHHPHRYSDLRKYFYVPPQRFAFNALPAKAAFGTLGLEGLIGFNYVHPVGALVDRSRGIPEDLALEPRDCFFLYHAMKGHQTDAYPMPMSLSPANALPKELRKKEILQWEKDLKDVLRKWMADNSSPYAGLLKELEAEFRDEKREVLQATNTADSTATDSYEVKEDPTSSTLPMLCRLHEQDALPAILFNYDRHQCENICEIVLNQLQESEATQRKSGPKWQKTLEKWEQWKKIQLKEAKTAKAASKAKKSKGDDEDGDRESKLDQARDAGGADTSVWDNFNPDAAQEGYHFADFSRVQQSELDKYTGQLGARGIAQWLIDALGRGIGVHHAGMNRKYRQIVEILFRKGFLRVIIATGTLALGINMPCKTVVFSGDSVFLTALNFRQCAGRAGRRGFDLLGNVVFQGISREKVCRLISSRLPDLNGHFPITTTLVLRLFTLLHESKNAKYAISAINALLSQPRLHMGGQSFKDQTMHHLRFSIEYLRRQYLLSPSGATLNFAGLVSHLYFTENSSFAFHALLKEGYFHELCANINKQEKATTETLMLIMAHLFQRIPCRQSDQEFREKMKRASSIIFLPPLPKKAAHILREHNRQTLDIFKTYVETFVEQHVDHADRQLPLTGLMAGGEGEATDAVRALPPTHIRSAFVALSGASDQFTSIHDLCQTVRDGVFLEEAVIPHIDVYPDEMEVPLNAWLLDFFKHGDINTIEKANGIRRSDIWFLLNDFSLALATIITSLQNFMKIKEGTDVDMLDVMGSLDAREEAEDTRAGDAEAESEVSGPASSIADSAYGGPVPERPKVVSSLRKAKNADSWEDLADEESTRAEVEARQKADKQRLEAGYEEGPAWEKEEGLRNVLKALQVLHAEFSLKFKAMWA</sequence>
<evidence type="ECO:0000256" key="2">
    <source>
        <dbReference type="ARBA" id="ARBA00022801"/>
    </source>
</evidence>
<dbReference type="FunFam" id="3.40.50.300:FF:001039">
    <property type="entry name" value="ATP-dependent RNA helicase DDX60"/>
    <property type="match status" value="1"/>
</dbReference>
<dbReference type="InParanoid" id="A0A1V8SVJ6"/>
<reference evidence="10" key="1">
    <citation type="submission" date="2017-03" db="EMBL/GenBank/DDBJ databases">
        <title>Genomes of endolithic fungi from Antarctica.</title>
        <authorList>
            <person name="Coleine C."/>
            <person name="Masonjones S."/>
            <person name="Stajich J.E."/>
        </authorList>
    </citation>
    <scope>NUCLEOTIDE SEQUENCE [LARGE SCALE GENOMIC DNA]</scope>
    <source>
        <strain evidence="10">CCFEE 5527</strain>
    </source>
</reference>
<keyword evidence="3" id="KW-0347">Helicase</keyword>
<dbReference type="Pfam" id="PF00271">
    <property type="entry name" value="Helicase_C"/>
    <property type="match status" value="1"/>
</dbReference>
<keyword evidence="1" id="KW-0547">Nucleotide-binding</keyword>